<feature type="domain" description="Methyl-accepting transducer" evidence="11">
    <location>
        <begin position="375"/>
        <end position="632"/>
    </location>
</feature>
<dbReference type="SUPFAM" id="SSF58104">
    <property type="entry name" value="Methyl-accepting chemotaxis protein (MCP) signaling domain"/>
    <property type="match status" value="1"/>
</dbReference>
<dbReference type="PROSITE" id="PS50885">
    <property type="entry name" value="HAMP"/>
    <property type="match status" value="1"/>
</dbReference>
<evidence type="ECO:0000256" key="10">
    <source>
        <dbReference type="SAM" id="Phobius"/>
    </source>
</evidence>
<feature type="transmembrane region" description="Helical" evidence="10">
    <location>
        <begin position="12"/>
        <end position="32"/>
    </location>
</feature>
<reference evidence="13" key="1">
    <citation type="submission" date="2020-12" db="EMBL/GenBank/DDBJ databases">
        <title>M. sibirica DSM 26468T genome.</title>
        <authorList>
            <person name="Thieme N."/>
            <person name="Rettenmaier R."/>
            <person name="Zverlov V."/>
            <person name="Liebl W."/>
        </authorList>
    </citation>
    <scope>NUCLEOTIDE SEQUENCE</scope>
    <source>
        <strain evidence="13">DSM 26468</strain>
    </source>
</reference>
<dbReference type="Gene3D" id="1.10.287.950">
    <property type="entry name" value="Methyl-accepting chemotaxis protein"/>
    <property type="match status" value="1"/>
</dbReference>
<comment type="similarity">
    <text evidence="8">Belongs to the methyl-accepting chemotaxis (MCP) protein family.</text>
</comment>
<dbReference type="GO" id="GO:0006935">
    <property type="term" value="P:chemotaxis"/>
    <property type="evidence" value="ECO:0007669"/>
    <property type="project" value="UniProtKB-KW"/>
</dbReference>
<dbReference type="InterPro" id="IPR033479">
    <property type="entry name" value="dCache_1"/>
</dbReference>
<evidence type="ECO:0000256" key="6">
    <source>
        <dbReference type="ARBA" id="ARBA00023136"/>
    </source>
</evidence>
<dbReference type="RefSeq" id="WP_197660812.1">
    <property type="nucleotide sequence ID" value="NZ_JAEAGR010000005.1"/>
</dbReference>
<evidence type="ECO:0000256" key="1">
    <source>
        <dbReference type="ARBA" id="ARBA00004651"/>
    </source>
</evidence>
<protein>
    <submittedName>
        <fullName evidence="13">Methyl-accepting chemotaxis protein</fullName>
    </submittedName>
</protein>
<dbReference type="PANTHER" id="PTHR32089">
    <property type="entry name" value="METHYL-ACCEPTING CHEMOTAXIS PROTEIN MCPB"/>
    <property type="match status" value="1"/>
</dbReference>
<dbReference type="InterPro" id="IPR004089">
    <property type="entry name" value="MCPsignal_dom"/>
</dbReference>
<evidence type="ECO:0000313" key="14">
    <source>
        <dbReference type="Proteomes" id="UP000623269"/>
    </source>
</evidence>
<comment type="subcellular location">
    <subcellularLocation>
        <location evidence="1">Cell membrane</location>
        <topology evidence="1">Multi-pass membrane protein</topology>
    </subcellularLocation>
</comment>
<dbReference type="GO" id="GO:0007165">
    <property type="term" value="P:signal transduction"/>
    <property type="evidence" value="ECO:0007669"/>
    <property type="project" value="UniProtKB-KW"/>
</dbReference>
<organism evidence="13 14">
    <name type="scientific">Mobilitalea sibirica</name>
    <dbReference type="NCBI Taxonomy" id="1462919"/>
    <lineage>
        <taxon>Bacteria</taxon>
        <taxon>Bacillati</taxon>
        <taxon>Bacillota</taxon>
        <taxon>Clostridia</taxon>
        <taxon>Lachnospirales</taxon>
        <taxon>Lachnospiraceae</taxon>
        <taxon>Mobilitalea</taxon>
    </lineage>
</organism>
<evidence type="ECO:0000256" key="3">
    <source>
        <dbReference type="ARBA" id="ARBA00022500"/>
    </source>
</evidence>
<keyword evidence="3" id="KW-0145">Chemotaxis</keyword>
<keyword evidence="5 10" id="KW-1133">Transmembrane helix</keyword>
<sequence>MKSIKTKLILSFSILIVSITLLIGLISLGIGYSSIKGEAKKSLELLAGEGAKLTESRMTTLITTLNMIAMKKEIKEMGWEVNINVLREELEKTEFLDIGYVLPNGYTHYTDETVRLLSDRSYVQNALNGHANLSDVVISRVTRKPEIMVAVPVMKQNKVVGALVARKEADALSNIIQDAGYGEKGFAFMMNGNGTVIAHPDVIQVLDRYNPLEDHSASVSDSYVKAFQQMIDDKNGVTNYTYNTSSLYAGFAPIQGTDWIYVITADEKEVMSMIPRLYRSILFVMLLVLIVGLGFVYILDSSITKPLLGIINQSERIADLDISENIPDTYMNQKDEIGTLSGTFQKLTLHLREVIKQISDSSLIVSSTAQELTATSHQSAKIMGEITQVVEDIASGASEQAKSTEIGSQKAALLGDMIERNHENLLNLNSSLTNVTKVVKEGIKEIERLSTISKENDAAIKEIHDIILDTKKSSTKIQEASRIIADMAKQTNLLSLNAAIEAARAGEAGKGFSIVAEEINKMAEQSASSTKYIDEIVYELQKNVEKAVDSMEQITTTSIEQHNSVNDTIHKYHSIADAMKTSETAVIDINNTGNDMDTAKNDIIKMLQSLASIAQQNAAVTQEASSTMEEQTASIQELADASEKLTNLANILQGIISKFKVNK</sequence>
<dbReference type="InterPro" id="IPR003660">
    <property type="entry name" value="HAMP_dom"/>
</dbReference>
<dbReference type="SMART" id="SM00283">
    <property type="entry name" value="MA"/>
    <property type="match status" value="1"/>
</dbReference>
<feature type="domain" description="HAMP" evidence="12">
    <location>
        <begin position="301"/>
        <end position="356"/>
    </location>
</feature>
<dbReference type="EMBL" id="JAEAGR010000005">
    <property type="protein sequence ID" value="MBH1940591.1"/>
    <property type="molecule type" value="Genomic_DNA"/>
</dbReference>
<dbReference type="AlphaFoldDB" id="A0A8J7H6A7"/>
<dbReference type="CDD" id="cd06225">
    <property type="entry name" value="HAMP"/>
    <property type="match status" value="1"/>
</dbReference>
<keyword evidence="4 10" id="KW-0812">Transmembrane</keyword>
<dbReference type="CDD" id="cd12912">
    <property type="entry name" value="PDC2_MCP_like"/>
    <property type="match status" value="1"/>
</dbReference>
<dbReference type="Gene3D" id="3.30.450.20">
    <property type="entry name" value="PAS domain"/>
    <property type="match status" value="1"/>
</dbReference>
<keyword evidence="6 10" id="KW-0472">Membrane</keyword>
<dbReference type="Pfam" id="PF00015">
    <property type="entry name" value="MCPsignal"/>
    <property type="match status" value="1"/>
</dbReference>
<dbReference type="Gene3D" id="6.10.340.10">
    <property type="match status" value="1"/>
</dbReference>
<keyword evidence="7 9" id="KW-0807">Transducer</keyword>
<evidence type="ECO:0000259" key="12">
    <source>
        <dbReference type="PROSITE" id="PS50885"/>
    </source>
</evidence>
<dbReference type="PROSITE" id="PS50111">
    <property type="entry name" value="CHEMOTAXIS_TRANSDUC_2"/>
    <property type="match status" value="1"/>
</dbReference>
<dbReference type="PANTHER" id="PTHR32089:SF114">
    <property type="entry name" value="METHYL-ACCEPTING CHEMOTAXIS PROTEIN MCPB"/>
    <property type="match status" value="1"/>
</dbReference>
<evidence type="ECO:0000256" key="5">
    <source>
        <dbReference type="ARBA" id="ARBA00022989"/>
    </source>
</evidence>
<dbReference type="Pfam" id="PF02743">
    <property type="entry name" value="dCache_1"/>
    <property type="match status" value="1"/>
</dbReference>
<evidence type="ECO:0000313" key="13">
    <source>
        <dbReference type="EMBL" id="MBH1940591.1"/>
    </source>
</evidence>
<accession>A0A8J7H6A7</accession>
<evidence type="ECO:0000256" key="8">
    <source>
        <dbReference type="ARBA" id="ARBA00029447"/>
    </source>
</evidence>
<evidence type="ECO:0000256" key="2">
    <source>
        <dbReference type="ARBA" id="ARBA00022475"/>
    </source>
</evidence>
<evidence type="ECO:0000256" key="4">
    <source>
        <dbReference type="ARBA" id="ARBA00022692"/>
    </source>
</evidence>
<keyword evidence="14" id="KW-1185">Reference proteome</keyword>
<keyword evidence="2" id="KW-1003">Cell membrane</keyword>
<name>A0A8J7H6A7_9FIRM</name>
<feature type="transmembrane region" description="Helical" evidence="10">
    <location>
        <begin position="277"/>
        <end position="299"/>
    </location>
</feature>
<proteinExistence type="inferred from homology"/>
<evidence type="ECO:0000259" key="11">
    <source>
        <dbReference type="PROSITE" id="PS50111"/>
    </source>
</evidence>
<comment type="caution">
    <text evidence="13">The sequence shown here is derived from an EMBL/GenBank/DDBJ whole genome shotgun (WGS) entry which is preliminary data.</text>
</comment>
<evidence type="ECO:0000256" key="7">
    <source>
        <dbReference type="ARBA" id="ARBA00023224"/>
    </source>
</evidence>
<evidence type="ECO:0000256" key="9">
    <source>
        <dbReference type="PROSITE-ProRule" id="PRU00284"/>
    </source>
</evidence>
<dbReference type="Proteomes" id="UP000623269">
    <property type="component" value="Unassembled WGS sequence"/>
</dbReference>
<dbReference type="GO" id="GO:0005886">
    <property type="term" value="C:plasma membrane"/>
    <property type="evidence" value="ECO:0007669"/>
    <property type="project" value="UniProtKB-SubCell"/>
</dbReference>
<gene>
    <name evidence="13" type="ORF">I5677_06795</name>
</gene>
<dbReference type="SMART" id="SM00304">
    <property type="entry name" value="HAMP"/>
    <property type="match status" value="1"/>
</dbReference>